<name>A0A397U4F4_9GLOM</name>
<evidence type="ECO:0000313" key="1">
    <source>
        <dbReference type="EMBL" id="RIB05122.1"/>
    </source>
</evidence>
<accession>A0A397U4F4</accession>
<organism evidence="1 2">
    <name type="scientific">Gigaspora rosea</name>
    <dbReference type="NCBI Taxonomy" id="44941"/>
    <lineage>
        <taxon>Eukaryota</taxon>
        <taxon>Fungi</taxon>
        <taxon>Fungi incertae sedis</taxon>
        <taxon>Mucoromycota</taxon>
        <taxon>Glomeromycotina</taxon>
        <taxon>Glomeromycetes</taxon>
        <taxon>Diversisporales</taxon>
        <taxon>Gigasporaceae</taxon>
        <taxon>Gigaspora</taxon>
    </lineage>
</organism>
<dbReference type="OrthoDB" id="2415166at2759"/>
<proteinExistence type="predicted"/>
<protein>
    <submittedName>
        <fullName evidence="1">Uncharacterized protein</fullName>
    </submittedName>
</protein>
<gene>
    <name evidence="1" type="ORF">C2G38_2047853</name>
</gene>
<comment type="caution">
    <text evidence="1">The sequence shown here is derived from an EMBL/GenBank/DDBJ whole genome shotgun (WGS) entry which is preliminary data.</text>
</comment>
<dbReference type="Proteomes" id="UP000266673">
    <property type="component" value="Unassembled WGS sequence"/>
</dbReference>
<dbReference type="AlphaFoldDB" id="A0A397U4F4"/>
<reference evidence="1 2" key="1">
    <citation type="submission" date="2018-06" db="EMBL/GenBank/DDBJ databases">
        <title>Comparative genomics reveals the genomic features of Rhizophagus irregularis, R. cerebriforme, R. diaphanum and Gigaspora rosea, and their symbiotic lifestyle signature.</title>
        <authorList>
            <person name="Morin E."/>
            <person name="San Clemente H."/>
            <person name="Chen E.C.H."/>
            <person name="De La Providencia I."/>
            <person name="Hainaut M."/>
            <person name="Kuo A."/>
            <person name="Kohler A."/>
            <person name="Murat C."/>
            <person name="Tang N."/>
            <person name="Roy S."/>
            <person name="Loubradou J."/>
            <person name="Henrissat B."/>
            <person name="Grigoriev I.V."/>
            <person name="Corradi N."/>
            <person name="Roux C."/>
            <person name="Martin F.M."/>
        </authorList>
    </citation>
    <scope>NUCLEOTIDE SEQUENCE [LARGE SCALE GENOMIC DNA]</scope>
    <source>
        <strain evidence="1 2">DAOM 194757</strain>
    </source>
</reference>
<keyword evidence="2" id="KW-1185">Reference proteome</keyword>
<sequence length="614" mass="70396">MRHFQGRSYVLGGDVIYSESEFQELESAYHEVCRKLDEAKLGLNNKFINGFKGEVGFLLDASGASSSAIETLASAGLAVRRETIARKKAQHVEVHMDTVGGFLIKNNENLIILNVDDFHNIHEYRRSDTTTTHDIGHFVTILLKALPEMASVPYKNPNQEKSIHNKKGIDSDIIVENAHLLFFSSLWLSYTGRKSAFANLESSQETYDERVERLLVHNYDDRIEQRRVDRSIVDTKLVDLKEGSLHTTVEYVDALRVLIDIPEAETYMKTQVLIAPMDYPGQLNVCRAVTRRIKFGDSSGIPEQILHVVPMIGPLHVSLNSRETVFLLNYQFFDLLFHGIFGNNKVLAQKPKPYKINILLELAYQGWSKIRSIVIRKFERFKDPESRYLINLLDNIVPLVLDFYPIIFRSGNWQAYLEAMFRVWTVFYQYNRRHYNKLPLMFLSDFFYWSSVSRNLGESKAIPHLNPKKYELPTLKTQADIAILPMAWNTKHIPQNNKFCDLEDCTDSREVGCILICGHAYHFDCFFVLGSQCQYCLEYLTIGIEKNCKAFQTTLNSSDKKAKDKSDKSKDGLDIIQASDDTNNDNFSLDKNVDCSNIDALIENAKDAFANAHF</sequence>
<evidence type="ECO:0000313" key="2">
    <source>
        <dbReference type="Proteomes" id="UP000266673"/>
    </source>
</evidence>
<dbReference type="EMBL" id="QKWP01002046">
    <property type="protein sequence ID" value="RIB05122.1"/>
    <property type="molecule type" value="Genomic_DNA"/>
</dbReference>
<dbReference type="STRING" id="44941.A0A397U4F4"/>